<evidence type="ECO:0000313" key="1">
    <source>
        <dbReference type="EMBL" id="KAI0068852.1"/>
    </source>
</evidence>
<protein>
    <submittedName>
        <fullName evidence="1">DUF1682-domain-containing protein</fullName>
    </submittedName>
</protein>
<evidence type="ECO:0000313" key="2">
    <source>
        <dbReference type="Proteomes" id="UP000814140"/>
    </source>
</evidence>
<name>A0ACB8TK90_9AGAM</name>
<dbReference type="Proteomes" id="UP000814140">
    <property type="component" value="Unassembled WGS sequence"/>
</dbReference>
<comment type="caution">
    <text evidence="1">The sequence shown here is derived from an EMBL/GenBank/DDBJ whole genome shotgun (WGS) entry which is preliminary data.</text>
</comment>
<gene>
    <name evidence="1" type="ORF">BV25DRAFT_1844636</name>
</gene>
<reference evidence="1" key="1">
    <citation type="submission" date="2021-03" db="EMBL/GenBank/DDBJ databases">
        <authorList>
            <consortium name="DOE Joint Genome Institute"/>
            <person name="Ahrendt S."/>
            <person name="Looney B.P."/>
            <person name="Miyauchi S."/>
            <person name="Morin E."/>
            <person name="Drula E."/>
            <person name="Courty P.E."/>
            <person name="Chicoki N."/>
            <person name="Fauchery L."/>
            <person name="Kohler A."/>
            <person name="Kuo A."/>
            <person name="Labutti K."/>
            <person name="Pangilinan J."/>
            <person name="Lipzen A."/>
            <person name="Riley R."/>
            <person name="Andreopoulos W."/>
            <person name="He G."/>
            <person name="Johnson J."/>
            <person name="Barry K.W."/>
            <person name="Grigoriev I.V."/>
            <person name="Nagy L."/>
            <person name="Hibbett D."/>
            <person name="Henrissat B."/>
            <person name="Matheny P.B."/>
            <person name="Labbe J."/>
            <person name="Martin F."/>
        </authorList>
    </citation>
    <scope>NUCLEOTIDE SEQUENCE</scope>
    <source>
        <strain evidence="1">HHB10654</strain>
    </source>
</reference>
<keyword evidence="2" id="KW-1185">Reference proteome</keyword>
<proteinExistence type="predicted"/>
<reference evidence="1" key="2">
    <citation type="journal article" date="2022" name="New Phytol.">
        <title>Evolutionary transition to the ectomycorrhizal habit in the genomes of a hyperdiverse lineage of mushroom-forming fungi.</title>
        <authorList>
            <person name="Looney B."/>
            <person name="Miyauchi S."/>
            <person name="Morin E."/>
            <person name="Drula E."/>
            <person name="Courty P.E."/>
            <person name="Kohler A."/>
            <person name="Kuo A."/>
            <person name="LaButti K."/>
            <person name="Pangilinan J."/>
            <person name="Lipzen A."/>
            <person name="Riley R."/>
            <person name="Andreopoulos W."/>
            <person name="He G."/>
            <person name="Johnson J."/>
            <person name="Nolan M."/>
            <person name="Tritt A."/>
            <person name="Barry K.W."/>
            <person name="Grigoriev I.V."/>
            <person name="Nagy L.G."/>
            <person name="Hibbett D."/>
            <person name="Henrissat B."/>
            <person name="Matheny P.B."/>
            <person name="Labbe J."/>
            <person name="Martin F.M."/>
        </authorList>
    </citation>
    <scope>NUCLEOTIDE SEQUENCE</scope>
    <source>
        <strain evidence="1">HHB10654</strain>
    </source>
</reference>
<dbReference type="EMBL" id="MU277187">
    <property type="protein sequence ID" value="KAI0068852.1"/>
    <property type="molecule type" value="Genomic_DNA"/>
</dbReference>
<accession>A0ACB8TK90</accession>
<organism evidence="1 2">
    <name type="scientific">Artomyces pyxidatus</name>
    <dbReference type="NCBI Taxonomy" id="48021"/>
    <lineage>
        <taxon>Eukaryota</taxon>
        <taxon>Fungi</taxon>
        <taxon>Dikarya</taxon>
        <taxon>Basidiomycota</taxon>
        <taxon>Agaricomycotina</taxon>
        <taxon>Agaricomycetes</taxon>
        <taxon>Russulales</taxon>
        <taxon>Auriscalpiaceae</taxon>
        <taxon>Artomyces</taxon>
    </lineage>
</organism>
<sequence length="368" mass="42057">MSLQVLTTVTQFLSGLTPQPPVSSAEYDGVEYAWKWFIFRPAIFKNEIFLLGGVLFYLAFFWLGSQSNASKANSWFKAHLPLYEKQFTSPTQGELTKDGYTDFFNFSTGRRLVASLHTIFTLRPRHDLLQYIYQVGWTLIDLNYAPKDEILLDFTLHSSTAIPDFVWALVVKGELLSIKKDRWDLTFTRTNELPALPSYVMVMSEYADVTDGILKIAGPLIEALKDPKVQPYFRSLSITDQPRTRPDYLPVPREKHVLLSLAALPPAHADITVPLVTAVFSLIDALEKVNFRPETKTKLKRVREDFLKNLKDEAEKEKREELADARAAAKKKAEDERIAGLSAAEQQKILDRERKRSIRKTQGKMVKK</sequence>